<name>A0A1L9VHW5_ASPGL</name>
<evidence type="ECO:0000313" key="3">
    <source>
        <dbReference type="Proteomes" id="UP000184300"/>
    </source>
</evidence>
<feature type="chain" id="PRO_5012702281" description="Secreted protein" evidence="1">
    <location>
        <begin position="22"/>
        <end position="130"/>
    </location>
</feature>
<keyword evidence="1" id="KW-0732">Signal</keyword>
<dbReference type="RefSeq" id="XP_022400170.1">
    <property type="nucleotide sequence ID" value="XM_022545232.1"/>
</dbReference>
<evidence type="ECO:0000256" key="1">
    <source>
        <dbReference type="SAM" id="SignalP"/>
    </source>
</evidence>
<dbReference type="GeneID" id="34461493"/>
<organism evidence="2 3">
    <name type="scientific">Aspergillus glaucus CBS 516.65</name>
    <dbReference type="NCBI Taxonomy" id="1160497"/>
    <lineage>
        <taxon>Eukaryota</taxon>
        <taxon>Fungi</taxon>
        <taxon>Dikarya</taxon>
        <taxon>Ascomycota</taxon>
        <taxon>Pezizomycotina</taxon>
        <taxon>Eurotiomycetes</taxon>
        <taxon>Eurotiomycetidae</taxon>
        <taxon>Eurotiales</taxon>
        <taxon>Aspergillaceae</taxon>
        <taxon>Aspergillus</taxon>
        <taxon>Aspergillus subgen. Aspergillus</taxon>
    </lineage>
</organism>
<keyword evidence="3" id="KW-1185">Reference proteome</keyword>
<evidence type="ECO:0000313" key="2">
    <source>
        <dbReference type="EMBL" id="OJJ83472.1"/>
    </source>
</evidence>
<feature type="signal peptide" evidence="1">
    <location>
        <begin position="1"/>
        <end position="21"/>
    </location>
</feature>
<protein>
    <recommendedName>
        <fullName evidence="4">Secreted protein</fullName>
    </recommendedName>
</protein>
<gene>
    <name evidence="2" type="ORF">ASPGLDRAFT_405379</name>
</gene>
<dbReference type="AlphaFoldDB" id="A0A1L9VHW5"/>
<sequence length="130" mass="14649">MGVQLCRYLICFILFSAPLDTCPVCLSVCVCHYRDLIWSCSCHLALSGIFGKGLSIYSIIQVQQAISIYRALSVSIKLCALIVIVSTERYRVMLRYRLNLFNCSLGSCLLLRTMETNPFPSFNSICSIYP</sequence>
<accession>A0A1L9VHW5</accession>
<dbReference type="VEuPathDB" id="FungiDB:ASPGLDRAFT_405379"/>
<proteinExistence type="predicted"/>
<dbReference type="EMBL" id="KV878899">
    <property type="protein sequence ID" value="OJJ83472.1"/>
    <property type="molecule type" value="Genomic_DNA"/>
</dbReference>
<evidence type="ECO:0008006" key="4">
    <source>
        <dbReference type="Google" id="ProtNLM"/>
    </source>
</evidence>
<reference evidence="3" key="1">
    <citation type="journal article" date="2017" name="Genome Biol.">
        <title>Comparative genomics reveals high biological diversity and specific adaptations in the industrially and medically important fungal genus Aspergillus.</title>
        <authorList>
            <person name="de Vries R.P."/>
            <person name="Riley R."/>
            <person name="Wiebenga A."/>
            <person name="Aguilar-Osorio G."/>
            <person name="Amillis S."/>
            <person name="Uchima C.A."/>
            <person name="Anderluh G."/>
            <person name="Asadollahi M."/>
            <person name="Askin M."/>
            <person name="Barry K."/>
            <person name="Battaglia E."/>
            <person name="Bayram O."/>
            <person name="Benocci T."/>
            <person name="Braus-Stromeyer S.A."/>
            <person name="Caldana C."/>
            <person name="Canovas D."/>
            <person name="Cerqueira G.C."/>
            <person name="Chen F."/>
            <person name="Chen W."/>
            <person name="Choi C."/>
            <person name="Clum A."/>
            <person name="Dos Santos R.A."/>
            <person name="Damasio A.R."/>
            <person name="Diallinas G."/>
            <person name="Emri T."/>
            <person name="Fekete E."/>
            <person name="Flipphi M."/>
            <person name="Freyberg S."/>
            <person name="Gallo A."/>
            <person name="Gournas C."/>
            <person name="Habgood R."/>
            <person name="Hainaut M."/>
            <person name="Harispe M.L."/>
            <person name="Henrissat B."/>
            <person name="Hilden K.S."/>
            <person name="Hope R."/>
            <person name="Hossain A."/>
            <person name="Karabika E."/>
            <person name="Karaffa L."/>
            <person name="Karanyi Z."/>
            <person name="Krasevec N."/>
            <person name="Kuo A."/>
            <person name="Kusch H."/>
            <person name="LaButti K."/>
            <person name="Lagendijk E.L."/>
            <person name="Lapidus A."/>
            <person name="Levasseur A."/>
            <person name="Lindquist E."/>
            <person name="Lipzen A."/>
            <person name="Logrieco A.F."/>
            <person name="MacCabe A."/>
            <person name="Maekelae M.R."/>
            <person name="Malavazi I."/>
            <person name="Melin P."/>
            <person name="Meyer V."/>
            <person name="Mielnichuk N."/>
            <person name="Miskei M."/>
            <person name="Molnar A.P."/>
            <person name="Mule G."/>
            <person name="Ngan C.Y."/>
            <person name="Orejas M."/>
            <person name="Orosz E."/>
            <person name="Ouedraogo J.P."/>
            <person name="Overkamp K.M."/>
            <person name="Park H.-S."/>
            <person name="Perrone G."/>
            <person name="Piumi F."/>
            <person name="Punt P.J."/>
            <person name="Ram A.F."/>
            <person name="Ramon A."/>
            <person name="Rauscher S."/>
            <person name="Record E."/>
            <person name="Riano-Pachon D.M."/>
            <person name="Robert V."/>
            <person name="Roehrig J."/>
            <person name="Ruller R."/>
            <person name="Salamov A."/>
            <person name="Salih N.S."/>
            <person name="Samson R.A."/>
            <person name="Sandor E."/>
            <person name="Sanguinetti M."/>
            <person name="Schuetze T."/>
            <person name="Sepcic K."/>
            <person name="Shelest E."/>
            <person name="Sherlock G."/>
            <person name="Sophianopoulou V."/>
            <person name="Squina F.M."/>
            <person name="Sun H."/>
            <person name="Susca A."/>
            <person name="Todd R.B."/>
            <person name="Tsang A."/>
            <person name="Unkles S.E."/>
            <person name="van de Wiele N."/>
            <person name="van Rossen-Uffink D."/>
            <person name="Oliveira J.V."/>
            <person name="Vesth T.C."/>
            <person name="Visser J."/>
            <person name="Yu J.-H."/>
            <person name="Zhou M."/>
            <person name="Andersen M.R."/>
            <person name="Archer D.B."/>
            <person name="Baker S.E."/>
            <person name="Benoit I."/>
            <person name="Brakhage A.A."/>
            <person name="Braus G.H."/>
            <person name="Fischer R."/>
            <person name="Frisvad J.C."/>
            <person name="Goldman G.H."/>
            <person name="Houbraken J."/>
            <person name="Oakley B."/>
            <person name="Pocsi I."/>
            <person name="Scazzocchio C."/>
            <person name="Seiboth B."/>
            <person name="vanKuyk P.A."/>
            <person name="Wortman J."/>
            <person name="Dyer P.S."/>
            <person name="Grigoriev I.V."/>
        </authorList>
    </citation>
    <scope>NUCLEOTIDE SEQUENCE [LARGE SCALE GENOMIC DNA]</scope>
    <source>
        <strain evidence="3">CBS 516.65</strain>
    </source>
</reference>
<dbReference type="Proteomes" id="UP000184300">
    <property type="component" value="Unassembled WGS sequence"/>
</dbReference>